<evidence type="ECO:0000313" key="1">
    <source>
        <dbReference type="EMBL" id="TMQ49884.1"/>
    </source>
</evidence>
<organism evidence="1 2">
    <name type="scientific">Eiseniibacteriota bacterium</name>
    <dbReference type="NCBI Taxonomy" id="2212470"/>
    <lineage>
        <taxon>Bacteria</taxon>
        <taxon>Candidatus Eiseniibacteriota</taxon>
    </lineage>
</organism>
<gene>
    <name evidence="1" type="ORF">E6K71_03660</name>
</gene>
<protein>
    <submittedName>
        <fullName evidence="1">Uncharacterized protein</fullName>
    </submittedName>
</protein>
<evidence type="ECO:0000313" key="2">
    <source>
        <dbReference type="Proteomes" id="UP000316292"/>
    </source>
</evidence>
<sequence length="69" mass="7665">MNLRPALRASEFRRAFKVAARHGPESDSNREAWTAPAPHRTAAVQLQRKLQFAGLNAMVLPVRVLQSAT</sequence>
<dbReference type="Proteomes" id="UP000316292">
    <property type="component" value="Unassembled WGS sequence"/>
</dbReference>
<proteinExistence type="predicted"/>
<dbReference type="AlphaFoldDB" id="A0A538SEU9"/>
<dbReference type="EMBL" id="VBOR01000048">
    <property type="protein sequence ID" value="TMQ49884.1"/>
    <property type="molecule type" value="Genomic_DNA"/>
</dbReference>
<accession>A0A538SEU9</accession>
<name>A0A538SEU9_UNCEI</name>
<comment type="caution">
    <text evidence="1">The sequence shown here is derived from an EMBL/GenBank/DDBJ whole genome shotgun (WGS) entry which is preliminary data.</text>
</comment>
<reference evidence="1 2" key="1">
    <citation type="journal article" date="2019" name="Nat. Microbiol.">
        <title>Mediterranean grassland soil C-N compound turnover is dependent on rainfall and depth, and is mediated by genomically divergent microorganisms.</title>
        <authorList>
            <person name="Diamond S."/>
            <person name="Andeer P.F."/>
            <person name="Li Z."/>
            <person name="Crits-Christoph A."/>
            <person name="Burstein D."/>
            <person name="Anantharaman K."/>
            <person name="Lane K.R."/>
            <person name="Thomas B.C."/>
            <person name="Pan C."/>
            <person name="Northen T.R."/>
            <person name="Banfield J.F."/>
        </authorList>
    </citation>
    <scope>NUCLEOTIDE SEQUENCE [LARGE SCALE GENOMIC DNA]</scope>
    <source>
        <strain evidence="1">WS_1</strain>
    </source>
</reference>